<accession>A0A7W0C9V1</accession>
<organism evidence="2 3">
    <name type="scientific">Desulfosalsimonas propionicica</name>
    <dbReference type="NCBI Taxonomy" id="332175"/>
    <lineage>
        <taxon>Bacteria</taxon>
        <taxon>Pseudomonadati</taxon>
        <taxon>Thermodesulfobacteriota</taxon>
        <taxon>Desulfobacteria</taxon>
        <taxon>Desulfobacterales</taxon>
        <taxon>Desulfosalsimonadaceae</taxon>
        <taxon>Desulfosalsimonas</taxon>
    </lineage>
</organism>
<feature type="region of interest" description="Disordered" evidence="1">
    <location>
        <begin position="1"/>
        <end position="35"/>
    </location>
</feature>
<feature type="compositionally biased region" description="Acidic residues" evidence="1">
    <location>
        <begin position="21"/>
        <end position="30"/>
    </location>
</feature>
<evidence type="ECO:0000313" key="3">
    <source>
        <dbReference type="Proteomes" id="UP000525298"/>
    </source>
</evidence>
<keyword evidence="3" id="KW-1185">Reference proteome</keyword>
<proteinExistence type="predicted"/>
<protein>
    <submittedName>
        <fullName evidence="2">Uncharacterized protein</fullName>
    </submittedName>
</protein>
<evidence type="ECO:0000313" key="2">
    <source>
        <dbReference type="EMBL" id="MBA2881757.1"/>
    </source>
</evidence>
<evidence type="ECO:0000256" key="1">
    <source>
        <dbReference type="SAM" id="MobiDB-lite"/>
    </source>
</evidence>
<sequence length="200" mass="22669">MNRTEDDEGLGEEVSSRLEEMFGEDEDTGFDEQNSPVRELRALVAGIDWEISDESMGAFLKEIRRLQETYQDDKTLSMFLKLQESVGKYIKAKKAKAHPEAIGFVADVFKNFETVLARPEMQEKEKKRLLSADVKRFKEFKKRVLSPEPAGSQKVSGNTGGRPAAVLDNQEALDYIVEELRKTIKSELQVIQQIIKNLGA</sequence>
<reference evidence="2 3" key="1">
    <citation type="submission" date="2020-07" db="EMBL/GenBank/DDBJ databases">
        <title>Genomic Encyclopedia of Type Strains, Phase IV (KMG-IV): sequencing the most valuable type-strain genomes for metagenomic binning, comparative biology and taxonomic classification.</title>
        <authorList>
            <person name="Goeker M."/>
        </authorList>
    </citation>
    <scope>NUCLEOTIDE SEQUENCE [LARGE SCALE GENOMIC DNA]</scope>
    <source>
        <strain evidence="2 3">DSM 17721</strain>
    </source>
</reference>
<gene>
    <name evidence="2" type="ORF">HNR65_002088</name>
</gene>
<dbReference type="EMBL" id="JACDUS010000005">
    <property type="protein sequence ID" value="MBA2881757.1"/>
    <property type="molecule type" value="Genomic_DNA"/>
</dbReference>
<dbReference type="AlphaFoldDB" id="A0A7W0C9V1"/>
<dbReference type="Proteomes" id="UP000525298">
    <property type="component" value="Unassembled WGS sequence"/>
</dbReference>
<feature type="compositionally biased region" description="Acidic residues" evidence="1">
    <location>
        <begin position="1"/>
        <end position="11"/>
    </location>
</feature>
<name>A0A7W0C9V1_9BACT</name>
<comment type="caution">
    <text evidence="2">The sequence shown here is derived from an EMBL/GenBank/DDBJ whole genome shotgun (WGS) entry which is preliminary data.</text>
</comment>
<dbReference type="RefSeq" id="WP_181551413.1">
    <property type="nucleotide sequence ID" value="NZ_JACDUS010000005.1"/>
</dbReference>